<sequence>MSAAPQQPQPLATRSATACVRCRRQKTKCLHDDNGQPCRGCLKAQQQCIFPGKVPRAPRAPVIAGLPPLTNTTVSQPPPPPPPPPPHTHRPASSPDRSDLASQLELHPSHIQDCERALALWPFPCFHRPGFMRQLKEGHLPQTLNYAILSSGARYPPPTLTSKQPADLLPRASPGLIHHFGSPGGASEFFAEKAQANIFSSMDCPSIPDVQSLCLLSMHHWGSGRGTRAFVYLGTAARMAQMFLPQATSRDEDFIVAETARRAIWTCFIMDQFLSCGTGRPPAIRAEDVQIQLPCSEDDYHFGSSVRTPGLNGAIPGHTQPERPCADVGEFGHMIRVAVLWRRAISWVMDPPEDEQDDTQYHHILADLHHWAKSLPSRQQDTPGKIDLHIQVGNGYSFAFTHSVYYCASIFLARKQLHRMGRRTGGRDTDADVTAIINTITHAAQRVTALITTLDANASFVGDASAPPAYPVAVLFSAYTSASTIANMMLQNVPMPDPHHRHPSDPSAANGADAAAHDLSARIIVPTLDILRKSAPVWPLAERWYWELGRLSAKLDARGGGGGGSGKPPRSSERHDSHHPPLSGSGSPQAPGHAPPAANGHHHHHQPDGARSRLPSPFMAAAAASPGRDSEAEGAEGDSAAFDEHLKGAADLATFLGTNGFRY</sequence>
<reference evidence="8 9" key="1">
    <citation type="submission" date="2024-02" db="EMBL/GenBank/DDBJ databases">
        <title>De novo assembly and annotation of 12 fungi associated with fruit tree decline syndrome in Ontario, Canada.</title>
        <authorList>
            <person name="Sulman M."/>
            <person name="Ellouze W."/>
            <person name="Ilyukhin E."/>
        </authorList>
    </citation>
    <scope>NUCLEOTIDE SEQUENCE [LARGE SCALE GENOMIC DNA]</scope>
    <source>
        <strain evidence="8 9">M1-105</strain>
    </source>
</reference>
<dbReference type="InterPro" id="IPR036864">
    <property type="entry name" value="Zn2-C6_fun-type_DNA-bd_sf"/>
</dbReference>
<keyword evidence="3" id="KW-0805">Transcription regulation</keyword>
<dbReference type="SMART" id="SM00066">
    <property type="entry name" value="GAL4"/>
    <property type="match status" value="1"/>
</dbReference>
<evidence type="ECO:0000256" key="2">
    <source>
        <dbReference type="ARBA" id="ARBA00022723"/>
    </source>
</evidence>
<dbReference type="InterPro" id="IPR050815">
    <property type="entry name" value="TF_fung"/>
</dbReference>
<evidence type="ECO:0000313" key="8">
    <source>
        <dbReference type="EMBL" id="KAL1630436.1"/>
    </source>
</evidence>
<name>A0ABR3SV42_9PEZI</name>
<feature type="compositionally biased region" description="Pro residues" evidence="6">
    <location>
        <begin position="76"/>
        <end position="86"/>
    </location>
</feature>
<evidence type="ECO:0000259" key="7">
    <source>
        <dbReference type="PROSITE" id="PS50048"/>
    </source>
</evidence>
<organism evidence="8 9">
    <name type="scientific">Neofusicoccum ribis</name>
    <dbReference type="NCBI Taxonomy" id="45134"/>
    <lineage>
        <taxon>Eukaryota</taxon>
        <taxon>Fungi</taxon>
        <taxon>Dikarya</taxon>
        <taxon>Ascomycota</taxon>
        <taxon>Pezizomycotina</taxon>
        <taxon>Dothideomycetes</taxon>
        <taxon>Dothideomycetes incertae sedis</taxon>
        <taxon>Botryosphaeriales</taxon>
        <taxon>Botryosphaeriaceae</taxon>
        <taxon>Neofusicoccum</taxon>
    </lineage>
</organism>
<comment type="subcellular location">
    <subcellularLocation>
        <location evidence="1">Nucleus</location>
    </subcellularLocation>
</comment>
<dbReference type="Pfam" id="PF00172">
    <property type="entry name" value="Zn_clus"/>
    <property type="match status" value="1"/>
</dbReference>
<evidence type="ECO:0000256" key="6">
    <source>
        <dbReference type="SAM" id="MobiDB-lite"/>
    </source>
</evidence>
<dbReference type="CDD" id="cd12148">
    <property type="entry name" value="fungal_TF_MHR"/>
    <property type="match status" value="1"/>
</dbReference>
<dbReference type="InterPro" id="IPR007219">
    <property type="entry name" value="XnlR_reg_dom"/>
</dbReference>
<feature type="compositionally biased region" description="Low complexity" evidence="6">
    <location>
        <begin position="505"/>
        <end position="514"/>
    </location>
</feature>
<dbReference type="InterPro" id="IPR001138">
    <property type="entry name" value="Zn2Cys6_DnaBD"/>
</dbReference>
<feature type="compositionally biased region" description="Basic and acidic residues" evidence="6">
    <location>
        <begin position="570"/>
        <end position="579"/>
    </location>
</feature>
<feature type="region of interest" description="Disordered" evidence="6">
    <location>
        <begin position="59"/>
        <end position="102"/>
    </location>
</feature>
<evidence type="ECO:0000256" key="1">
    <source>
        <dbReference type="ARBA" id="ARBA00004123"/>
    </source>
</evidence>
<evidence type="ECO:0000313" key="9">
    <source>
        <dbReference type="Proteomes" id="UP001521116"/>
    </source>
</evidence>
<dbReference type="SMART" id="SM00906">
    <property type="entry name" value="Fungal_trans"/>
    <property type="match status" value="1"/>
</dbReference>
<evidence type="ECO:0000256" key="5">
    <source>
        <dbReference type="ARBA" id="ARBA00023242"/>
    </source>
</evidence>
<keyword evidence="2" id="KW-0479">Metal-binding</keyword>
<gene>
    <name evidence="8" type="ORF">SLS56_004836</name>
</gene>
<keyword evidence="4" id="KW-0804">Transcription</keyword>
<accession>A0ABR3SV42</accession>
<dbReference type="Gene3D" id="4.10.240.10">
    <property type="entry name" value="Zn(2)-C6 fungal-type DNA-binding domain"/>
    <property type="match status" value="1"/>
</dbReference>
<feature type="domain" description="Zn(2)-C6 fungal-type" evidence="7">
    <location>
        <begin position="18"/>
        <end position="50"/>
    </location>
</feature>
<comment type="caution">
    <text evidence="8">The sequence shown here is derived from an EMBL/GenBank/DDBJ whole genome shotgun (WGS) entry which is preliminary data.</text>
</comment>
<proteinExistence type="predicted"/>
<dbReference type="PANTHER" id="PTHR47338:SF5">
    <property type="entry name" value="ZN(II)2CYS6 TRANSCRIPTION FACTOR (EUROFUNG)"/>
    <property type="match status" value="1"/>
</dbReference>
<dbReference type="PROSITE" id="PS50048">
    <property type="entry name" value="ZN2_CY6_FUNGAL_2"/>
    <property type="match status" value="1"/>
</dbReference>
<keyword evidence="5" id="KW-0539">Nucleus</keyword>
<feature type="compositionally biased region" description="Low complexity" evidence="6">
    <location>
        <begin position="580"/>
        <end position="599"/>
    </location>
</feature>
<dbReference type="SUPFAM" id="SSF57701">
    <property type="entry name" value="Zn2/Cys6 DNA-binding domain"/>
    <property type="match status" value="1"/>
</dbReference>
<feature type="region of interest" description="Disordered" evidence="6">
    <location>
        <begin position="556"/>
        <end position="641"/>
    </location>
</feature>
<evidence type="ECO:0000256" key="4">
    <source>
        <dbReference type="ARBA" id="ARBA00023163"/>
    </source>
</evidence>
<dbReference type="Proteomes" id="UP001521116">
    <property type="component" value="Unassembled WGS sequence"/>
</dbReference>
<feature type="region of interest" description="Disordered" evidence="6">
    <location>
        <begin position="493"/>
        <end position="514"/>
    </location>
</feature>
<dbReference type="Pfam" id="PF04082">
    <property type="entry name" value="Fungal_trans"/>
    <property type="match status" value="1"/>
</dbReference>
<evidence type="ECO:0000256" key="3">
    <source>
        <dbReference type="ARBA" id="ARBA00023015"/>
    </source>
</evidence>
<dbReference type="PANTHER" id="PTHR47338">
    <property type="entry name" value="ZN(II)2CYS6 TRANSCRIPTION FACTOR (EUROFUNG)-RELATED"/>
    <property type="match status" value="1"/>
</dbReference>
<keyword evidence="9" id="KW-1185">Reference proteome</keyword>
<dbReference type="PROSITE" id="PS00463">
    <property type="entry name" value="ZN2_CY6_FUNGAL_1"/>
    <property type="match status" value="1"/>
</dbReference>
<dbReference type="CDD" id="cd00067">
    <property type="entry name" value="GAL4"/>
    <property type="match status" value="1"/>
</dbReference>
<protein>
    <recommendedName>
        <fullName evidence="7">Zn(2)-C6 fungal-type domain-containing protein</fullName>
    </recommendedName>
</protein>
<dbReference type="EMBL" id="JAJVDC020000046">
    <property type="protein sequence ID" value="KAL1630436.1"/>
    <property type="molecule type" value="Genomic_DNA"/>
</dbReference>